<dbReference type="Gramene" id="AET6Gv20244700.1">
    <property type="protein sequence ID" value="AET6Gv20244700.1"/>
    <property type="gene ID" value="AET6Gv20244700"/>
</dbReference>
<evidence type="ECO:0000313" key="3">
    <source>
        <dbReference type="Proteomes" id="UP000015105"/>
    </source>
</evidence>
<accession>A0A453N5D4</accession>
<reference evidence="2" key="5">
    <citation type="journal article" date="2021" name="G3 (Bethesda)">
        <title>Aegilops tauschii genome assembly Aet v5.0 features greater sequence contiguity and improved annotation.</title>
        <authorList>
            <person name="Wang L."/>
            <person name="Zhu T."/>
            <person name="Rodriguez J.C."/>
            <person name="Deal K.R."/>
            <person name="Dubcovsky J."/>
            <person name="McGuire P.E."/>
            <person name="Lux T."/>
            <person name="Spannagl M."/>
            <person name="Mayer K.F.X."/>
            <person name="Baldrich P."/>
            <person name="Meyers B.C."/>
            <person name="Huo N."/>
            <person name="Gu Y.Q."/>
            <person name="Zhou H."/>
            <person name="Devos K.M."/>
            <person name="Bennetzen J.L."/>
            <person name="Unver T."/>
            <person name="Budak H."/>
            <person name="Gulick P.J."/>
            <person name="Galiba G."/>
            <person name="Kalapos B."/>
            <person name="Nelson D.R."/>
            <person name="Li P."/>
            <person name="You F.M."/>
            <person name="Luo M.C."/>
            <person name="Dvorak J."/>
        </authorList>
    </citation>
    <scope>NUCLEOTIDE SEQUENCE [LARGE SCALE GENOMIC DNA]</scope>
    <source>
        <strain evidence="2">cv. AL8/78</strain>
    </source>
</reference>
<name>A0A453N5D4_AEGTS</name>
<feature type="region of interest" description="Disordered" evidence="1">
    <location>
        <begin position="32"/>
        <end position="127"/>
    </location>
</feature>
<reference evidence="2" key="4">
    <citation type="submission" date="2019-03" db="UniProtKB">
        <authorList>
            <consortium name="EnsemblPlants"/>
        </authorList>
    </citation>
    <scope>IDENTIFICATION</scope>
</reference>
<reference evidence="3" key="2">
    <citation type="journal article" date="2017" name="Nat. Plants">
        <title>The Aegilops tauschii genome reveals multiple impacts of transposons.</title>
        <authorList>
            <person name="Zhao G."/>
            <person name="Zou C."/>
            <person name="Li K."/>
            <person name="Wang K."/>
            <person name="Li T."/>
            <person name="Gao L."/>
            <person name="Zhang X."/>
            <person name="Wang H."/>
            <person name="Yang Z."/>
            <person name="Liu X."/>
            <person name="Jiang W."/>
            <person name="Mao L."/>
            <person name="Kong X."/>
            <person name="Jiao Y."/>
            <person name="Jia J."/>
        </authorList>
    </citation>
    <scope>NUCLEOTIDE SEQUENCE [LARGE SCALE GENOMIC DNA]</scope>
    <source>
        <strain evidence="3">cv. AL8/78</strain>
    </source>
</reference>
<feature type="compositionally biased region" description="Low complexity" evidence="1">
    <location>
        <begin position="74"/>
        <end position="84"/>
    </location>
</feature>
<reference evidence="2" key="3">
    <citation type="journal article" date="2017" name="Nature">
        <title>Genome sequence of the progenitor of the wheat D genome Aegilops tauschii.</title>
        <authorList>
            <person name="Luo M.C."/>
            <person name="Gu Y.Q."/>
            <person name="Puiu D."/>
            <person name="Wang H."/>
            <person name="Twardziok S.O."/>
            <person name="Deal K.R."/>
            <person name="Huo N."/>
            <person name="Zhu T."/>
            <person name="Wang L."/>
            <person name="Wang Y."/>
            <person name="McGuire P.E."/>
            <person name="Liu S."/>
            <person name="Long H."/>
            <person name="Ramasamy R.K."/>
            <person name="Rodriguez J.C."/>
            <person name="Van S.L."/>
            <person name="Yuan L."/>
            <person name="Wang Z."/>
            <person name="Xia Z."/>
            <person name="Xiao L."/>
            <person name="Anderson O.D."/>
            <person name="Ouyang S."/>
            <person name="Liang Y."/>
            <person name="Zimin A.V."/>
            <person name="Pertea G."/>
            <person name="Qi P."/>
            <person name="Bennetzen J.L."/>
            <person name="Dai X."/>
            <person name="Dawson M.W."/>
            <person name="Muller H.G."/>
            <person name="Kugler K."/>
            <person name="Rivarola-Duarte L."/>
            <person name="Spannagl M."/>
            <person name="Mayer K.F.X."/>
            <person name="Lu F.H."/>
            <person name="Bevan M.W."/>
            <person name="Leroy P."/>
            <person name="Li P."/>
            <person name="You F.M."/>
            <person name="Sun Q."/>
            <person name="Liu Z."/>
            <person name="Lyons E."/>
            <person name="Wicker T."/>
            <person name="Salzberg S.L."/>
            <person name="Devos K.M."/>
            <person name="Dvorak J."/>
        </authorList>
    </citation>
    <scope>NUCLEOTIDE SEQUENCE [LARGE SCALE GENOMIC DNA]</scope>
    <source>
        <strain evidence="2">cv. AL8/78</strain>
    </source>
</reference>
<dbReference type="EnsemblPlants" id="AET6Gv20244700.1">
    <property type="protein sequence ID" value="AET6Gv20244700.1"/>
    <property type="gene ID" value="AET6Gv20244700"/>
</dbReference>
<evidence type="ECO:0000256" key="1">
    <source>
        <dbReference type="SAM" id="MobiDB-lite"/>
    </source>
</evidence>
<protein>
    <submittedName>
        <fullName evidence="2">Uncharacterized protein</fullName>
    </submittedName>
</protein>
<keyword evidence="3" id="KW-1185">Reference proteome</keyword>
<sequence>TGCDKGVTYRGRRNCFLSLNFSESLCSYLVLTSGDPRGGNPNSPPVCDTDAAAPSADAGDEKYPPASSPPRAPAPSSSELPAGEEGQRRQGSGERQEVQVATLDPGEQRCRGPRAVASARHSGRRNA</sequence>
<organism evidence="2 3">
    <name type="scientific">Aegilops tauschii subsp. strangulata</name>
    <name type="common">Goatgrass</name>
    <dbReference type="NCBI Taxonomy" id="200361"/>
    <lineage>
        <taxon>Eukaryota</taxon>
        <taxon>Viridiplantae</taxon>
        <taxon>Streptophyta</taxon>
        <taxon>Embryophyta</taxon>
        <taxon>Tracheophyta</taxon>
        <taxon>Spermatophyta</taxon>
        <taxon>Magnoliopsida</taxon>
        <taxon>Liliopsida</taxon>
        <taxon>Poales</taxon>
        <taxon>Poaceae</taxon>
        <taxon>BOP clade</taxon>
        <taxon>Pooideae</taxon>
        <taxon>Triticodae</taxon>
        <taxon>Triticeae</taxon>
        <taxon>Triticinae</taxon>
        <taxon>Aegilops</taxon>
    </lineage>
</organism>
<reference evidence="3" key="1">
    <citation type="journal article" date="2014" name="Science">
        <title>Ancient hybridizations among the ancestral genomes of bread wheat.</title>
        <authorList>
            <consortium name="International Wheat Genome Sequencing Consortium,"/>
            <person name="Marcussen T."/>
            <person name="Sandve S.R."/>
            <person name="Heier L."/>
            <person name="Spannagl M."/>
            <person name="Pfeifer M."/>
            <person name="Jakobsen K.S."/>
            <person name="Wulff B.B."/>
            <person name="Steuernagel B."/>
            <person name="Mayer K.F."/>
            <person name="Olsen O.A."/>
        </authorList>
    </citation>
    <scope>NUCLEOTIDE SEQUENCE [LARGE SCALE GENOMIC DNA]</scope>
    <source>
        <strain evidence="3">cv. AL8/78</strain>
    </source>
</reference>
<evidence type="ECO:0000313" key="2">
    <source>
        <dbReference type="EnsemblPlants" id="AET6Gv20244700.1"/>
    </source>
</evidence>
<proteinExistence type="predicted"/>
<feature type="compositionally biased region" description="Basic and acidic residues" evidence="1">
    <location>
        <begin position="85"/>
        <end position="97"/>
    </location>
</feature>
<dbReference type="Proteomes" id="UP000015105">
    <property type="component" value="Chromosome 6D"/>
</dbReference>
<dbReference type="AlphaFoldDB" id="A0A453N5D4"/>